<evidence type="ECO:0000256" key="1">
    <source>
        <dbReference type="ARBA" id="ARBA00000085"/>
    </source>
</evidence>
<dbReference type="Gene3D" id="3.30.565.10">
    <property type="entry name" value="Histidine kinase-like ATPase, C-terminal domain"/>
    <property type="match status" value="1"/>
</dbReference>
<feature type="modified residue" description="Phosphohistidine" evidence="16">
    <location>
        <position position="1151"/>
    </location>
</feature>
<dbReference type="CDD" id="cd00088">
    <property type="entry name" value="HPT"/>
    <property type="match status" value="1"/>
</dbReference>
<dbReference type="InterPro" id="IPR001789">
    <property type="entry name" value="Sig_transdc_resp-reg_receiver"/>
</dbReference>
<feature type="domain" description="PAC" evidence="22">
    <location>
        <begin position="645"/>
        <end position="698"/>
    </location>
</feature>
<organism evidence="24 25">
    <name type="scientific">Zestomonas carbonaria</name>
    <dbReference type="NCBI Taxonomy" id="2762745"/>
    <lineage>
        <taxon>Bacteria</taxon>
        <taxon>Pseudomonadati</taxon>
        <taxon>Pseudomonadota</taxon>
        <taxon>Gammaproteobacteria</taxon>
        <taxon>Pseudomonadales</taxon>
        <taxon>Pseudomonadaceae</taxon>
        <taxon>Zestomonas</taxon>
    </lineage>
</organism>
<dbReference type="InterPro" id="IPR000700">
    <property type="entry name" value="PAS-assoc_C"/>
</dbReference>
<dbReference type="GO" id="GO:0005886">
    <property type="term" value="C:plasma membrane"/>
    <property type="evidence" value="ECO:0007669"/>
    <property type="project" value="UniProtKB-SubCell"/>
</dbReference>
<dbReference type="Pfam" id="PF02518">
    <property type="entry name" value="HATPase_c"/>
    <property type="match status" value="1"/>
</dbReference>
<dbReference type="NCBIfam" id="TIGR00229">
    <property type="entry name" value="sensory_box"/>
    <property type="match status" value="1"/>
</dbReference>
<evidence type="ECO:0000256" key="11">
    <source>
        <dbReference type="ARBA" id="ARBA00022777"/>
    </source>
</evidence>
<keyword evidence="11" id="KW-0418">Kinase</keyword>
<dbReference type="SMART" id="SM00062">
    <property type="entry name" value="PBPb"/>
    <property type="match status" value="2"/>
</dbReference>
<evidence type="ECO:0000313" key="25">
    <source>
        <dbReference type="Proteomes" id="UP000583387"/>
    </source>
</evidence>
<evidence type="ECO:0000256" key="7">
    <source>
        <dbReference type="ARBA" id="ARBA00022679"/>
    </source>
</evidence>
<dbReference type="InterPro" id="IPR005467">
    <property type="entry name" value="His_kinase_dom"/>
</dbReference>
<dbReference type="GO" id="GO:0009927">
    <property type="term" value="F:histidine phosphotransfer kinase activity"/>
    <property type="evidence" value="ECO:0007669"/>
    <property type="project" value="TreeGrafter"/>
</dbReference>
<keyword evidence="8 18" id="KW-0812">Transmembrane</keyword>
<keyword evidence="4" id="KW-1003">Cell membrane</keyword>
<dbReference type="CDD" id="cd00082">
    <property type="entry name" value="HisKA"/>
    <property type="match status" value="1"/>
</dbReference>
<dbReference type="InterPro" id="IPR003594">
    <property type="entry name" value="HATPase_dom"/>
</dbReference>
<dbReference type="InterPro" id="IPR036890">
    <property type="entry name" value="HATPase_C_sf"/>
</dbReference>
<dbReference type="Pfam" id="PF00072">
    <property type="entry name" value="Response_reg"/>
    <property type="match status" value="1"/>
</dbReference>
<dbReference type="CDD" id="cd17546">
    <property type="entry name" value="REC_hyHK_CKI1_RcsC-like"/>
    <property type="match status" value="1"/>
</dbReference>
<keyword evidence="7 24" id="KW-0808">Transferase</keyword>
<dbReference type="CDD" id="cd00130">
    <property type="entry name" value="PAS"/>
    <property type="match status" value="1"/>
</dbReference>
<evidence type="ECO:0000256" key="14">
    <source>
        <dbReference type="ARBA" id="ARBA00023012"/>
    </source>
</evidence>
<dbReference type="PANTHER" id="PTHR43047">
    <property type="entry name" value="TWO-COMPONENT HISTIDINE PROTEIN KINASE"/>
    <property type="match status" value="1"/>
</dbReference>
<dbReference type="Pfam" id="PF00497">
    <property type="entry name" value="SBP_bac_3"/>
    <property type="match status" value="2"/>
</dbReference>
<keyword evidence="10" id="KW-0547">Nucleotide-binding</keyword>
<evidence type="ECO:0000313" key="24">
    <source>
        <dbReference type="EMBL" id="CAD5110526.1"/>
    </source>
</evidence>
<comment type="subcellular location">
    <subcellularLocation>
        <location evidence="2">Cell inner membrane</location>
        <topology evidence="2">Multi-pass membrane protein</topology>
    </subcellularLocation>
</comment>
<feature type="modified residue" description="4-aspartylphosphate" evidence="17">
    <location>
        <position position="1010"/>
    </location>
</feature>
<keyword evidence="9" id="KW-0732">Signal</keyword>
<dbReference type="InterPro" id="IPR004358">
    <property type="entry name" value="Sig_transdc_His_kin-like_C"/>
</dbReference>
<dbReference type="SUPFAM" id="SSF55874">
    <property type="entry name" value="ATPase domain of HSP90 chaperone/DNA topoisomerase II/histidine kinase"/>
    <property type="match status" value="1"/>
</dbReference>
<dbReference type="Gene3D" id="3.40.50.2300">
    <property type="match status" value="1"/>
</dbReference>
<dbReference type="SUPFAM" id="SSF47226">
    <property type="entry name" value="Histidine-containing phosphotransfer domain, HPT domain"/>
    <property type="match status" value="1"/>
</dbReference>
<keyword evidence="15 18" id="KW-0472">Membrane</keyword>
<dbReference type="PRINTS" id="PR00344">
    <property type="entry name" value="BCTRLSENSOR"/>
</dbReference>
<dbReference type="SMART" id="SM00091">
    <property type="entry name" value="PAS"/>
    <property type="match status" value="1"/>
</dbReference>
<keyword evidence="13 18" id="KW-1133">Transmembrane helix</keyword>
<feature type="domain" description="Histidine kinase" evidence="19">
    <location>
        <begin position="716"/>
        <end position="938"/>
    </location>
</feature>
<dbReference type="CDD" id="cd13705">
    <property type="entry name" value="PBP2_BvgS_D1"/>
    <property type="match status" value="1"/>
</dbReference>
<reference evidence="24 25" key="1">
    <citation type="submission" date="2020-08" db="EMBL/GenBank/DDBJ databases">
        <authorList>
            <person name="Criscuolo A."/>
        </authorList>
    </citation>
    <scope>NUCLEOTIDE SEQUENCE [LARGE SCALE GENOMIC DNA]</scope>
    <source>
        <strain evidence="24">CIP111764</strain>
    </source>
</reference>
<keyword evidence="14" id="KW-0902">Two-component regulatory system</keyword>
<evidence type="ECO:0000259" key="19">
    <source>
        <dbReference type="PROSITE" id="PS50109"/>
    </source>
</evidence>
<dbReference type="FunFam" id="3.30.565.10:FF:000010">
    <property type="entry name" value="Sensor histidine kinase RcsC"/>
    <property type="match status" value="1"/>
</dbReference>
<dbReference type="PROSITE" id="PS50109">
    <property type="entry name" value="HIS_KIN"/>
    <property type="match status" value="1"/>
</dbReference>
<evidence type="ECO:0000256" key="16">
    <source>
        <dbReference type="PROSITE-ProRule" id="PRU00110"/>
    </source>
</evidence>
<dbReference type="InterPro" id="IPR000014">
    <property type="entry name" value="PAS"/>
</dbReference>
<dbReference type="SMART" id="SM00448">
    <property type="entry name" value="REC"/>
    <property type="match status" value="1"/>
</dbReference>
<evidence type="ECO:0000256" key="10">
    <source>
        <dbReference type="ARBA" id="ARBA00022741"/>
    </source>
</evidence>
<dbReference type="SMART" id="SM00388">
    <property type="entry name" value="HisKA"/>
    <property type="match status" value="1"/>
</dbReference>
<dbReference type="RefSeq" id="WP_187673836.1">
    <property type="nucleotide sequence ID" value="NZ_CAJFCI010000094.1"/>
</dbReference>
<dbReference type="Pfam" id="PF01627">
    <property type="entry name" value="Hpt"/>
    <property type="match status" value="1"/>
</dbReference>
<dbReference type="SUPFAM" id="SSF53850">
    <property type="entry name" value="Periplasmic binding protein-like II"/>
    <property type="match status" value="2"/>
</dbReference>
<keyword evidence="12" id="KW-0067">ATP-binding</keyword>
<dbReference type="SMART" id="SM00387">
    <property type="entry name" value="HATPase_c"/>
    <property type="match status" value="1"/>
</dbReference>
<dbReference type="InterPro" id="IPR011006">
    <property type="entry name" value="CheY-like_superfamily"/>
</dbReference>
<evidence type="ECO:0000259" key="20">
    <source>
        <dbReference type="PROSITE" id="PS50110"/>
    </source>
</evidence>
<evidence type="ECO:0000256" key="5">
    <source>
        <dbReference type="ARBA" id="ARBA00022519"/>
    </source>
</evidence>
<dbReference type="GO" id="GO:0000155">
    <property type="term" value="F:phosphorelay sensor kinase activity"/>
    <property type="evidence" value="ECO:0007669"/>
    <property type="project" value="InterPro"/>
</dbReference>
<keyword evidence="6 17" id="KW-0597">Phosphoprotein</keyword>
<dbReference type="InterPro" id="IPR001638">
    <property type="entry name" value="Solute-binding_3/MltF_N"/>
</dbReference>
<dbReference type="AlphaFoldDB" id="A0A7U7IBX0"/>
<dbReference type="PROSITE" id="PS50112">
    <property type="entry name" value="PAS"/>
    <property type="match status" value="1"/>
</dbReference>
<dbReference type="CDD" id="cd16922">
    <property type="entry name" value="HATPase_EvgS-ArcB-TorS-like"/>
    <property type="match status" value="1"/>
</dbReference>
<evidence type="ECO:0000256" key="12">
    <source>
        <dbReference type="ARBA" id="ARBA00022840"/>
    </source>
</evidence>
<evidence type="ECO:0000256" key="6">
    <source>
        <dbReference type="ARBA" id="ARBA00022553"/>
    </source>
</evidence>
<feature type="domain" description="PAS" evidence="21">
    <location>
        <begin position="571"/>
        <end position="643"/>
    </location>
</feature>
<dbReference type="PROSITE" id="PS50110">
    <property type="entry name" value="RESPONSE_REGULATORY"/>
    <property type="match status" value="1"/>
</dbReference>
<dbReference type="InterPro" id="IPR036641">
    <property type="entry name" value="HPT_dom_sf"/>
</dbReference>
<evidence type="ECO:0000256" key="18">
    <source>
        <dbReference type="SAM" id="Phobius"/>
    </source>
</evidence>
<comment type="catalytic activity">
    <reaction evidence="1">
        <text>ATP + protein L-histidine = ADP + protein N-phospho-L-histidine.</text>
        <dbReference type="EC" id="2.7.13.3"/>
    </reaction>
</comment>
<accession>A0A7U7IBX0</accession>
<dbReference type="Gene3D" id="1.20.120.160">
    <property type="entry name" value="HPT domain"/>
    <property type="match status" value="1"/>
</dbReference>
<dbReference type="Pfam" id="PF08448">
    <property type="entry name" value="PAS_4"/>
    <property type="match status" value="1"/>
</dbReference>
<evidence type="ECO:0000259" key="23">
    <source>
        <dbReference type="PROSITE" id="PS50894"/>
    </source>
</evidence>
<dbReference type="EMBL" id="CAJFCI010000094">
    <property type="protein sequence ID" value="CAD5110526.1"/>
    <property type="molecule type" value="Genomic_DNA"/>
</dbReference>
<dbReference type="CDD" id="cd13707">
    <property type="entry name" value="PBP2_BvgS_D2"/>
    <property type="match status" value="1"/>
</dbReference>
<evidence type="ECO:0000256" key="8">
    <source>
        <dbReference type="ARBA" id="ARBA00022692"/>
    </source>
</evidence>
<dbReference type="InterPro" id="IPR035965">
    <property type="entry name" value="PAS-like_dom_sf"/>
</dbReference>
<dbReference type="InterPro" id="IPR049870">
    <property type="entry name" value="BvgS-like_periplasmic1"/>
</dbReference>
<keyword evidence="25" id="KW-1185">Reference proteome</keyword>
<evidence type="ECO:0000256" key="2">
    <source>
        <dbReference type="ARBA" id="ARBA00004429"/>
    </source>
</evidence>
<dbReference type="InterPro" id="IPR036097">
    <property type="entry name" value="HisK_dim/P_sf"/>
</dbReference>
<dbReference type="PROSITE" id="PS50113">
    <property type="entry name" value="PAC"/>
    <property type="match status" value="1"/>
</dbReference>
<dbReference type="Gene3D" id="3.30.450.20">
    <property type="entry name" value="PAS domain"/>
    <property type="match status" value="1"/>
</dbReference>
<feature type="domain" description="HPt" evidence="23">
    <location>
        <begin position="1112"/>
        <end position="1212"/>
    </location>
</feature>
<dbReference type="SUPFAM" id="SSF47384">
    <property type="entry name" value="Homodimeric domain of signal transducing histidine kinase"/>
    <property type="match status" value="1"/>
</dbReference>
<protein>
    <recommendedName>
        <fullName evidence="3">histidine kinase</fullName>
        <ecNumber evidence="3">2.7.13.3</ecNumber>
    </recommendedName>
</protein>
<evidence type="ECO:0000259" key="21">
    <source>
        <dbReference type="PROSITE" id="PS50112"/>
    </source>
</evidence>
<evidence type="ECO:0000256" key="3">
    <source>
        <dbReference type="ARBA" id="ARBA00012438"/>
    </source>
</evidence>
<evidence type="ECO:0000256" key="15">
    <source>
        <dbReference type="ARBA" id="ARBA00023136"/>
    </source>
</evidence>
<proteinExistence type="predicted"/>
<dbReference type="InterPro" id="IPR003661">
    <property type="entry name" value="HisK_dim/P_dom"/>
</dbReference>
<evidence type="ECO:0000256" key="13">
    <source>
        <dbReference type="ARBA" id="ARBA00022989"/>
    </source>
</evidence>
<dbReference type="SUPFAM" id="SSF55785">
    <property type="entry name" value="PYP-like sensor domain (PAS domain)"/>
    <property type="match status" value="1"/>
</dbReference>
<sequence>MRLFLAGLLVAIGLIPSAWSSPEDDLRLLGRSTVAGYDLVLGTEDRQWLRDKGTMKLGVSQESYPPLDVLTVSSDLEGITADYARLVSELLGVPVEVLAYSSRAEAVEALKRGEVDLLGSANDMDAQERGIVLSSSYVDDQPMLIVRAGEAHSIPEDLAGKRIAMAHYYLPETVVRSVYPKAELKLYPSTVMAVGALAFGQVDVYLGDMISSDHLINKTLFDNLRLMNFAQLESSGFSFAMLRQEKELVRVVNQALGAIPDSEREVIRQRWGGTSIGILDRDRPQLTWTEQRWIKQNPRVKVVVNPDIVPFTFFDENNVLQGISADVLDKISKRTGLQFEIVKAGSSRELLEKVKRGEADIAAAFLSDQSPQEGIVYTRPYVGTPFVMTTRVGVGAPETLDDMSGKRLSIASDNYVASHIRQNHPGVTIVEVGSASDALASLARGEVDAAVTTLLVARYMISREYSGQLNIASVVGRSAQVVFGVNGNTTDLLSIINKALLSFSPEEVIDLTNRWRGPVVFETSPWGRYGATAIQGIAIAGVLLILALVFIFYLWRSIKRREQAESALTDQLEFMRVLIDGTPNPIYVRDRQGNLLISNPSYLKVFGVEKEEVIGKPVTENMLVDPGEAQAWQEDYARVIADGKELLQDRHVRLANGEMRTIYHWMLPYRDRSGQVAGIIGGWLDITERQVLLDALQNAKMEAEDANRAKTTFLAAMSHEIRTPMNAVLGMLELASKKAEQGILDRLALDVAAESARGLLDLIGEILDIARIETGRLSITPERANLRRLVESVVRVFEGMARQKTLGLTLEWHCDIDRDVLIDPLRFKQILSNLVSNAIKYTSRGGVRMIVDGSLQEDQRLSLRISVVDTGQGISQEDQQRLFAPFSQASNNRQPSRNSSGLGLIISRTLCEMMGGELCLRSELNEGTQVEVLLDLQLLEKLPAPALAAENAPVDDAPSLNILIVDDYPANRLLLAEQLGFLGHRVTEAVDGVQGLTVWESGHFDVAVIDCNMPVMNGFELARAIREREQVEDRSRCLVIGYTATAQPEERQRCLEAGMDDCLFKPLTLDALKQRLANVEPRVCMLAEEAEEEDALGDELDLSNLERLSRGNADLIRRLLGDLAQSNREDLERLSTLMQGVDCQGLAELAHRVKGGARMARIRPLLEACERLEMVCKQGREEADIRQAGSALRDAMHWLDEAIERQLGKPAA</sequence>
<dbReference type="Gene3D" id="1.10.287.130">
    <property type="match status" value="1"/>
</dbReference>
<dbReference type="InterPro" id="IPR008207">
    <property type="entry name" value="Sig_transdc_His_kin_Hpt_dom"/>
</dbReference>
<dbReference type="Pfam" id="PF00512">
    <property type="entry name" value="HisKA"/>
    <property type="match status" value="1"/>
</dbReference>
<dbReference type="EC" id="2.7.13.3" evidence="3"/>
<evidence type="ECO:0000256" key="17">
    <source>
        <dbReference type="PROSITE-ProRule" id="PRU00169"/>
    </source>
</evidence>
<gene>
    <name evidence="24" type="primary">bvgS_2</name>
    <name evidence="24" type="ORF">PSEWESI4_04849</name>
</gene>
<dbReference type="InterPro" id="IPR049871">
    <property type="entry name" value="BvgS-like_periplasmic2"/>
</dbReference>
<dbReference type="SUPFAM" id="SSF52172">
    <property type="entry name" value="CheY-like"/>
    <property type="match status" value="1"/>
</dbReference>
<evidence type="ECO:0000259" key="22">
    <source>
        <dbReference type="PROSITE" id="PS50113"/>
    </source>
</evidence>
<dbReference type="InterPro" id="IPR013656">
    <property type="entry name" value="PAS_4"/>
</dbReference>
<evidence type="ECO:0000256" key="4">
    <source>
        <dbReference type="ARBA" id="ARBA00022475"/>
    </source>
</evidence>
<dbReference type="Proteomes" id="UP000583387">
    <property type="component" value="Unassembled WGS sequence"/>
</dbReference>
<dbReference type="Gene3D" id="3.40.190.10">
    <property type="entry name" value="Periplasmic binding protein-like II"/>
    <property type="match status" value="4"/>
</dbReference>
<evidence type="ECO:0000256" key="9">
    <source>
        <dbReference type="ARBA" id="ARBA00022729"/>
    </source>
</evidence>
<feature type="domain" description="Response regulatory" evidence="20">
    <location>
        <begin position="961"/>
        <end position="1080"/>
    </location>
</feature>
<keyword evidence="5" id="KW-0997">Cell inner membrane</keyword>
<feature type="transmembrane region" description="Helical" evidence="18">
    <location>
        <begin position="533"/>
        <end position="555"/>
    </location>
</feature>
<comment type="caution">
    <text evidence="24">The sequence shown here is derived from an EMBL/GenBank/DDBJ whole genome shotgun (WGS) entry which is preliminary data.</text>
</comment>
<dbReference type="PANTHER" id="PTHR43047:SF72">
    <property type="entry name" value="OSMOSENSING HISTIDINE PROTEIN KINASE SLN1"/>
    <property type="match status" value="1"/>
</dbReference>
<name>A0A7U7IBX0_9GAMM</name>
<dbReference type="GO" id="GO:0005524">
    <property type="term" value="F:ATP binding"/>
    <property type="evidence" value="ECO:0007669"/>
    <property type="project" value="UniProtKB-KW"/>
</dbReference>
<dbReference type="PROSITE" id="PS50894">
    <property type="entry name" value="HPT"/>
    <property type="match status" value="1"/>
</dbReference>